<evidence type="ECO:0000313" key="1">
    <source>
        <dbReference type="EMBL" id="MFD2531458.1"/>
    </source>
</evidence>
<name>A0ABW5JG82_9BACT</name>
<evidence type="ECO:0000313" key="2">
    <source>
        <dbReference type="Proteomes" id="UP001597460"/>
    </source>
</evidence>
<dbReference type="RefSeq" id="WP_390298547.1">
    <property type="nucleotide sequence ID" value="NZ_JBHULI010000003.1"/>
</dbReference>
<sequence length="89" mass="10672">MPEKDKFAHIYRSVLYGIIHLEKPRWIYWYGSGFGDFDIEWIDQPTIEKGTQVIHDIEQKMLELQREGTDGFPELDYYEYLEQIGESPQ</sequence>
<accession>A0ABW5JG82</accession>
<proteinExistence type="predicted"/>
<gene>
    <name evidence="1" type="ORF">ACFSVN_03255</name>
</gene>
<comment type="caution">
    <text evidence="1">The sequence shown here is derived from an EMBL/GenBank/DDBJ whole genome shotgun (WGS) entry which is preliminary data.</text>
</comment>
<keyword evidence="2" id="KW-1185">Reference proteome</keyword>
<organism evidence="1 2">
    <name type="scientific">Gracilimonas halophila</name>
    <dbReference type="NCBI Taxonomy" id="1834464"/>
    <lineage>
        <taxon>Bacteria</taxon>
        <taxon>Pseudomonadati</taxon>
        <taxon>Balneolota</taxon>
        <taxon>Balneolia</taxon>
        <taxon>Balneolales</taxon>
        <taxon>Balneolaceae</taxon>
        <taxon>Gracilimonas</taxon>
    </lineage>
</organism>
<dbReference type="EMBL" id="JBHULI010000003">
    <property type="protein sequence ID" value="MFD2531458.1"/>
    <property type="molecule type" value="Genomic_DNA"/>
</dbReference>
<dbReference type="Proteomes" id="UP001597460">
    <property type="component" value="Unassembled WGS sequence"/>
</dbReference>
<reference evidence="2" key="1">
    <citation type="journal article" date="2019" name="Int. J. Syst. Evol. Microbiol.">
        <title>The Global Catalogue of Microorganisms (GCM) 10K type strain sequencing project: providing services to taxonomists for standard genome sequencing and annotation.</title>
        <authorList>
            <consortium name="The Broad Institute Genomics Platform"/>
            <consortium name="The Broad Institute Genome Sequencing Center for Infectious Disease"/>
            <person name="Wu L."/>
            <person name="Ma J."/>
        </authorList>
    </citation>
    <scope>NUCLEOTIDE SEQUENCE [LARGE SCALE GENOMIC DNA]</scope>
    <source>
        <strain evidence="2">KCTC 52042</strain>
    </source>
</reference>
<protein>
    <submittedName>
        <fullName evidence="1">Uncharacterized protein</fullName>
    </submittedName>
</protein>